<dbReference type="Gene3D" id="3.30.1940.10">
    <property type="entry name" value="YtpR-like"/>
    <property type="match status" value="1"/>
</dbReference>
<evidence type="ECO:0000256" key="3">
    <source>
        <dbReference type="PROSITE-ProRule" id="PRU00209"/>
    </source>
</evidence>
<dbReference type="CDD" id="cd02796">
    <property type="entry name" value="tRNA_bind_bactPheRS"/>
    <property type="match status" value="1"/>
</dbReference>
<reference evidence="6" key="1">
    <citation type="journal article" date="2019" name="Int. J. Syst. Evol. Microbiol.">
        <title>The Global Catalogue of Microorganisms (GCM) 10K type strain sequencing project: providing services to taxonomists for standard genome sequencing and annotation.</title>
        <authorList>
            <consortium name="The Broad Institute Genomics Platform"/>
            <consortium name="The Broad Institute Genome Sequencing Center for Infectious Disease"/>
            <person name="Wu L."/>
            <person name="Ma J."/>
        </authorList>
    </citation>
    <scope>NUCLEOTIDE SEQUENCE [LARGE SCALE GENOMIC DNA]</scope>
    <source>
        <strain evidence="6">CGMCC 1.16305</strain>
    </source>
</reference>
<keyword evidence="1 3" id="KW-0820">tRNA-binding</keyword>
<proteinExistence type="predicted"/>
<evidence type="ECO:0000256" key="1">
    <source>
        <dbReference type="ARBA" id="ARBA00022555"/>
    </source>
</evidence>
<organism evidence="5 6">
    <name type="scientific">Scopulibacillus cellulosilyticus</name>
    <dbReference type="NCBI Taxonomy" id="2665665"/>
    <lineage>
        <taxon>Bacteria</taxon>
        <taxon>Bacillati</taxon>
        <taxon>Bacillota</taxon>
        <taxon>Bacilli</taxon>
        <taxon>Bacillales</taxon>
        <taxon>Sporolactobacillaceae</taxon>
        <taxon>Scopulibacillus</taxon>
    </lineage>
</organism>
<evidence type="ECO:0000313" key="5">
    <source>
        <dbReference type="EMBL" id="MFC7393596.1"/>
    </source>
</evidence>
<dbReference type="Proteomes" id="UP001596505">
    <property type="component" value="Unassembled WGS sequence"/>
</dbReference>
<evidence type="ECO:0000313" key="6">
    <source>
        <dbReference type="Proteomes" id="UP001596505"/>
    </source>
</evidence>
<evidence type="ECO:0000256" key="2">
    <source>
        <dbReference type="ARBA" id="ARBA00022884"/>
    </source>
</evidence>
<dbReference type="Pfam" id="PF01588">
    <property type="entry name" value="tRNA_bind"/>
    <property type="match status" value="1"/>
</dbReference>
<dbReference type="NCBIfam" id="NF045760">
    <property type="entry name" value="YtpR"/>
    <property type="match status" value="1"/>
</dbReference>
<accession>A0ABW2PVY4</accession>
<keyword evidence="6" id="KW-1185">Reference proteome</keyword>
<feature type="domain" description="TRNA-binding" evidence="4">
    <location>
        <begin position="91"/>
        <end position="201"/>
    </location>
</feature>
<dbReference type="SUPFAM" id="SSF50249">
    <property type="entry name" value="Nucleic acid-binding proteins"/>
    <property type="match status" value="1"/>
</dbReference>
<protein>
    <submittedName>
        <fullName evidence="5">YtpR family tRNA-binding protein</fullName>
    </submittedName>
</protein>
<dbReference type="EMBL" id="JBHTCO010000014">
    <property type="protein sequence ID" value="MFC7393596.1"/>
    <property type="molecule type" value="Genomic_DNA"/>
</dbReference>
<sequence length="207" mass="22580">MNIFYNREGVGDTLMIQMSSQDAEVRGVEKKGDMARIFDAESEKTLGYNLFNASKYLNIESENGAVAVNSGFVDHFNKLLKDKGFTDTLTYDDRPSFIIGHVLEKGKHPNADKLSICKVDIGDETLQIVCGAPNVEQGQKVVVARVGAVMPSGMLIKEAELRGVPSFGMICSAKELDLPNAPEKKGILVLDNNQPVGGNFFALTENH</sequence>
<keyword evidence="2 3" id="KW-0694">RNA-binding</keyword>
<dbReference type="InterPro" id="IPR012340">
    <property type="entry name" value="NA-bd_OB-fold"/>
</dbReference>
<dbReference type="RefSeq" id="WP_380966111.1">
    <property type="nucleotide sequence ID" value="NZ_JBHTCO010000014.1"/>
</dbReference>
<gene>
    <name evidence="5" type="primary">ytpR</name>
    <name evidence="5" type="ORF">ACFQRG_11590</name>
</gene>
<dbReference type="Gene3D" id="2.40.50.140">
    <property type="entry name" value="Nucleic acid-binding proteins"/>
    <property type="match status" value="1"/>
</dbReference>
<dbReference type="InterPro" id="IPR002547">
    <property type="entry name" value="tRNA-bd_dom"/>
</dbReference>
<evidence type="ECO:0000259" key="4">
    <source>
        <dbReference type="PROSITE" id="PS50886"/>
    </source>
</evidence>
<dbReference type="InterPro" id="IPR027855">
    <property type="entry name" value="DUF4479"/>
</dbReference>
<comment type="caution">
    <text evidence="5">The sequence shown here is derived from an EMBL/GenBank/DDBJ whole genome shotgun (WGS) entry which is preliminary data.</text>
</comment>
<name>A0ABW2PVY4_9BACL</name>
<dbReference type="Pfam" id="PF14794">
    <property type="entry name" value="DUF4479"/>
    <property type="match status" value="1"/>
</dbReference>
<dbReference type="InterPro" id="IPR033714">
    <property type="entry name" value="tRNA_bind_bactPheRS"/>
</dbReference>
<dbReference type="PROSITE" id="PS50886">
    <property type="entry name" value="TRBD"/>
    <property type="match status" value="1"/>
</dbReference>
<dbReference type="InterPro" id="IPR037154">
    <property type="entry name" value="YtpR-like_sf"/>
</dbReference>